<dbReference type="GO" id="GO:0055085">
    <property type="term" value="P:transmembrane transport"/>
    <property type="evidence" value="ECO:0007669"/>
    <property type="project" value="InterPro"/>
</dbReference>
<dbReference type="PANTHER" id="PTHR34978">
    <property type="entry name" value="POSSIBLE SENSOR-TRANSDUCER PROTEIN BLAR"/>
    <property type="match status" value="1"/>
</dbReference>
<comment type="caution">
    <text evidence="4">The sequence shown here is derived from an EMBL/GenBank/DDBJ whole genome shotgun (WGS) entry which is preliminary data.</text>
</comment>
<name>A0A5J4FU50_9FLAO</name>
<sequence length="433" mass="48298">MGTPIASFILPLISVSSIREQIPTAYVVELPAVIIGDVTSANGLANTFASGYLDLFLFWKIGAAIALCLFIIKLVKLFKLRSQGVVSKMDGFQLVELHNSTTAFSFLKTIYLGSNISEVQKESILLHELEHVKGNHSLDLLYFEIIKIIFWFNPLSYTYQSRMRTLQEFIADEKVITIQSKSQYYQSLLSQVFGTENISFINTFFNHSLIKKRIIMLQKSKSKNIVQLKYLVLIPLVFGMLIYTSCSGQSSEEGYNTANFGSESNSEIIQNIDRLTESIAKNGGLTAEEERALAAFTVLTSPQGVDHPDFDSDNEFLEIPFGVIEKVPTYPGCSGTNEELKSCIQKNIMSFVVKNYNVDVAPKELSGLQQIYVQFKIDAQGQVSNVKARAPHSSLKEEAIRVVSSLPTMQAGEQSGKKVSVLYSLPINFKIEE</sequence>
<dbReference type="Proteomes" id="UP000326994">
    <property type="component" value="Unassembled WGS sequence"/>
</dbReference>
<evidence type="ECO:0000259" key="3">
    <source>
        <dbReference type="Pfam" id="PF05569"/>
    </source>
</evidence>
<keyword evidence="1" id="KW-0812">Transmembrane</keyword>
<dbReference type="InterPro" id="IPR052173">
    <property type="entry name" value="Beta-lactam_resp_regulator"/>
</dbReference>
<dbReference type="EMBL" id="BKCF01000001">
    <property type="protein sequence ID" value="GEQ84524.1"/>
    <property type="molecule type" value="Genomic_DNA"/>
</dbReference>
<feature type="domain" description="Peptidase M56" evidence="3">
    <location>
        <begin position="115"/>
        <end position="217"/>
    </location>
</feature>
<feature type="domain" description="TonB C-terminal" evidence="2">
    <location>
        <begin position="372"/>
        <end position="431"/>
    </location>
</feature>
<dbReference type="InterPro" id="IPR008756">
    <property type="entry name" value="Peptidase_M56"/>
</dbReference>
<feature type="transmembrane region" description="Helical" evidence="1">
    <location>
        <begin position="56"/>
        <end position="75"/>
    </location>
</feature>
<dbReference type="SUPFAM" id="SSF74653">
    <property type="entry name" value="TolA/TonB C-terminal domain"/>
    <property type="match status" value="1"/>
</dbReference>
<protein>
    <submittedName>
        <fullName evidence="4">Uncharacterized protein</fullName>
    </submittedName>
</protein>
<keyword evidence="5" id="KW-1185">Reference proteome</keyword>
<proteinExistence type="predicted"/>
<dbReference type="Pfam" id="PF03544">
    <property type="entry name" value="TonB_C"/>
    <property type="match status" value="1"/>
</dbReference>
<accession>A0A5J4FU50</accession>
<dbReference type="PANTHER" id="PTHR34978:SF3">
    <property type="entry name" value="SLR0241 PROTEIN"/>
    <property type="match status" value="1"/>
</dbReference>
<dbReference type="Pfam" id="PF05569">
    <property type="entry name" value="Peptidase_M56"/>
    <property type="match status" value="1"/>
</dbReference>
<keyword evidence="1" id="KW-1133">Transmembrane helix</keyword>
<reference evidence="4 5" key="1">
    <citation type="submission" date="2019-08" db="EMBL/GenBank/DDBJ databases">
        <title>Ulvibacter marinistellae sp. nov., isolated from a starfish, Patiria pectinifera.</title>
        <authorList>
            <person name="Kawano K."/>
            <person name="Ushijima N."/>
            <person name="Kihara M."/>
            <person name="Itoh H."/>
        </authorList>
    </citation>
    <scope>NUCLEOTIDE SEQUENCE [LARGE SCALE GENOMIC DNA]</scope>
    <source>
        <strain evidence="4 5">KK4</strain>
    </source>
</reference>
<dbReference type="InterPro" id="IPR037682">
    <property type="entry name" value="TonB_C"/>
</dbReference>
<evidence type="ECO:0000256" key="1">
    <source>
        <dbReference type="SAM" id="Phobius"/>
    </source>
</evidence>
<keyword evidence="1" id="KW-0472">Membrane</keyword>
<feature type="transmembrane region" description="Helical" evidence="1">
    <location>
        <begin position="225"/>
        <end position="243"/>
    </location>
</feature>
<evidence type="ECO:0000313" key="4">
    <source>
        <dbReference type="EMBL" id="GEQ84524.1"/>
    </source>
</evidence>
<organism evidence="4 5">
    <name type="scientific">Patiriisocius marinistellae</name>
    <dbReference type="NCBI Taxonomy" id="2494560"/>
    <lineage>
        <taxon>Bacteria</taxon>
        <taxon>Pseudomonadati</taxon>
        <taxon>Bacteroidota</taxon>
        <taxon>Flavobacteriia</taxon>
        <taxon>Flavobacteriales</taxon>
        <taxon>Flavobacteriaceae</taxon>
        <taxon>Patiriisocius</taxon>
    </lineage>
</organism>
<gene>
    <name evidence="4" type="ORF">ULMS_00320</name>
</gene>
<dbReference type="Gene3D" id="3.30.1150.10">
    <property type="match status" value="1"/>
</dbReference>
<dbReference type="CDD" id="cd07341">
    <property type="entry name" value="M56_BlaR1_MecR1_like"/>
    <property type="match status" value="1"/>
</dbReference>
<evidence type="ECO:0000259" key="2">
    <source>
        <dbReference type="Pfam" id="PF03544"/>
    </source>
</evidence>
<dbReference type="AlphaFoldDB" id="A0A5J4FU50"/>
<evidence type="ECO:0000313" key="5">
    <source>
        <dbReference type="Proteomes" id="UP000326994"/>
    </source>
</evidence>